<evidence type="ECO:0000256" key="4">
    <source>
        <dbReference type="ARBA" id="ARBA00013346"/>
    </source>
</evidence>
<keyword evidence="7 12" id="KW-0808">Transferase</keyword>
<evidence type="ECO:0000256" key="6">
    <source>
        <dbReference type="ARBA" id="ARBA00022603"/>
    </source>
</evidence>
<dbReference type="CDD" id="cd02440">
    <property type="entry name" value="AdoMet_MTases"/>
    <property type="match status" value="1"/>
</dbReference>
<evidence type="ECO:0000256" key="9">
    <source>
        <dbReference type="ARBA" id="ARBA00030757"/>
    </source>
</evidence>
<dbReference type="GO" id="GO:0032259">
    <property type="term" value="P:methylation"/>
    <property type="evidence" value="ECO:0007669"/>
    <property type="project" value="UniProtKB-KW"/>
</dbReference>
<keyword evidence="6 12" id="KW-0489">Methyltransferase</keyword>
<dbReference type="AlphaFoldDB" id="G2GME4"/>
<evidence type="ECO:0000313" key="12">
    <source>
        <dbReference type="EMBL" id="EGX55330.1"/>
    </source>
</evidence>
<dbReference type="SUPFAM" id="SSF53335">
    <property type="entry name" value="S-adenosyl-L-methionine-dependent methyltransferases"/>
    <property type="match status" value="1"/>
</dbReference>
<evidence type="ECO:0000256" key="2">
    <source>
        <dbReference type="ARBA" id="ARBA00005369"/>
    </source>
</evidence>
<dbReference type="PANTHER" id="PTHR11579:SF0">
    <property type="entry name" value="PROTEIN-L-ISOASPARTATE(D-ASPARTATE) O-METHYLTRANSFERASE"/>
    <property type="match status" value="1"/>
</dbReference>
<evidence type="ECO:0000256" key="5">
    <source>
        <dbReference type="ARBA" id="ARBA00022490"/>
    </source>
</evidence>
<keyword evidence="5" id="KW-0963">Cytoplasm</keyword>
<dbReference type="PANTHER" id="PTHR11579">
    <property type="entry name" value="PROTEIN-L-ISOASPARTATE O-METHYLTRANSFERASE"/>
    <property type="match status" value="1"/>
</dbReference>
<dbReference type="Pfam" id="PF01135">
    <property type="entry name" value="PCMT"/>
    <property type="match status" value="1"/>
</dbReference>
<proteinExistence type="inferred from homology"/>
<keyword evidence="13" id="KW-1185">Reference proteome</keyword>
<dbReference type="RefSeq" id="WP_007503629.1">
    <property type="nucleotide sequence ID" value="NZ_AGBF01000240.1"/>
</dbReference>
<dbReference type="InterPro" id="IPR000682">
    <property type="entry name" value="PCMT"/>
</dbReference>
<protein>
    <recommendedName>
        <fullName evidence="4">Protein-L-isoaspartate O-methyltransferase</fullName>
        <ecNumber evidence="3">2.1.1.77</ecNumber>
    </recommendedName>
    <alternativeName>
        <fullName evidence="11">L-isoaspartyl protein carboxyl methyltransferase</fullName>
    </alternativeName>
    <alternativeName>
        <fullName evidence="9">Protein L-isoaspartyl methyltransferase</fullName>
    </alternativeName>
    <alternativeName>
        <fullName evidence="10">Protein-beta-aspartate methyltransferase</fullName>
    </alternativeName>
</protein>
<evidence type="ECO:0000256" key="8">
    <source>
        <dbReference type="ARBA" id="ARBA00022691"/>
    </source>
</evidence>
<dbReference type="EMBL" id="AGBF01000240">
    <property type="protein sequence ID" value="EGX55330.1"/>
    <property type="molecule type" value="Genomic_DNA"/>
</dbReference>
<comment type="similarity">
    <text evidence="2">Belongs to the methyltransferase superfamily. L-isoaspartyl/D-aspartyl protein methyltransferase family.</text>
</comment>
<dbReference type="Gene3D" id="3.40.50.150">
    <property type="entry name" value="Vaccinia Virus protein VP39"/>
    <property type="match status" value="1"/>
</dbReference>
<dbReference type="InterPro" id="IPR029063">
    <property type="entry name" value="SAM-dependent_MTases_sf"/>
</dbReference>
<keyword evidence="8" id="KW-0949">S-adenosyl-L-methionine</keyword>
<organism evidence="12 13">
    <name type="scientific">Streptomyces zinciresistens K42</name>
    <dbReference type="NCBI Taxonomy" id="700597"/>
    <lineage>
        <taxon>Bacteria</taxon>
        <taxon>Bacillati</taxon>
        <taxon>Actinomycetota</taxon>
        <taxon>Actinomycetes</taxon>
        <taxon>Kitasatosporales</taxon>
        <taxon>Streptomycetaceae</taxon>
        <taxon>Streptomyces</taxon>
    </lineage>
</organism>
<comment type="subcellular location">
    <subcellularLocation>
        <location evidence="1">Cytoplasm</location>
    </subcellularLocation>
</comment>
<dbReference type="Proteomes" id="UP000004217">
    <property type="component" value="Unassembled WGS sequence"/>
</dbReference>
<evidence type="ECO:0000256" key="10">
    <source>
        <dbReference type="ARBA" id="ARBA00031323"/>
    </source>
</evidence>
<dbReference type="OrthoDB" id="5143400at2"/>
<comment type="caution">
    <text evidence="12">The sequence shown here is derived from an EMBL/GenBank/DDBJ whole genome shotgun (WGS) entry which is preliminary data.</text>
</comment>
<evidence type="ECO:0000256" key="1">
    <source>
        <dbReference type="ARBA" id="ARBA00004496"/>
    </source>
</evidence>
<accession>G2GME4</accession>
<name>G2GME4_9ACTN</name>
<evidence type="ECO:0000256" key="7">
    <source>
        <dbReference type="ARBA" id="ARBA00022679"/>
    </source>
</evidence>
<dbReference type="GO" id="GO:0004719">
    <property type="term" value="F:protein-L-isoaspartate (D-aspartate) O-methyltransferase activity"/>
    <property type="evidence" value="ECO:0007669"/>
    <property type="project" value="UniProtKB-EC"/>
</dbReference>
<reference evidence="12 13" key="1">
    <citation type="submission" date="2011-08" db="EMBL/GenBank/DDBJ databases">
        <authorList>
            <person name="Lin Y."/>
            <person name="Hao X."/>
            <person name="Johnstone L."/>
            <person name="Miller S.J."/>
            <person name="Wei G."/>
            <person name="Rensing C."/>
        </authorList>
    </citation>
    <scope>NUCLEOTIDE SEQUENCE [LARGE SCALE GENOMIC DNA]</scope>
    <source>
        <strain evidence="12 13">K42</strain>
    </source>
</reference>
<evidence type="ECO:0000256" key="3">
    <source>
        <dbReference type="ARBA" id="ARBA00011890"/>
    </source>
</evidence>
<dbReference type="GO" id="GO:0005737">
    <property type="term" value="C:cytoplasm"/>
    <property type="evidence" value="ECO:0007669"/>
    <property type="project" value="UniProtKB-SubCell"/>
</dbReference>
<evidence type="ECO:0000313" key="13">
    <source>
        <dbReference type="Proteomes" id="UP000004217"/>
    </source>
</evidence>
<dbReference type="EC" id="2.1.1.77" evidence="3"/>
<evidence type="ECO:0000256" key="11">
    <source>
        <dbReference type="ARBA" id="ARBA00031350"/>
    </source>
</evidence>
<dbReference type="PATRIC" id="fig|700597.3.peg.6547"/>
<gene>
    <name evidence="12" type="ORF">SZN_33481</name>
</gene>
<sequence>MTLDGVEEGRTELGRSLLERGALTSDWVLAFAAVPRSAFLPRRIWPYDMDSGTSVSVDLRDEPGLWFTYADSDVPVVTQWDDGRGTGRGVTATSSASMPSVVFRMLRDLDVKAGHRVLEIGTGTGWNAALLAQRVGRENVVSIEIDTAVAAAARDNCARFGTPLLVLERDGADGDEPGAPYDRTIATAGVRAVPAAWVRDTRPGGLILAPWGTHFSNEDATVRLEVAGDGKTASGRFTGPVEFMKLRAQRGEFAGHDAYVTKGLEGADRTVTRITEEELLDTGPFTGRRFVLGLRVRDCRHQVAERRNGARPVWFYGLGDRSWACVMFQDGGREAPVWQSGPRRLWDEVAAALDWWRGAGKPGYERLGLTVGPQGQRAWLDDPSDAWDV</sequence>